<protein>
    <recommendedName>
        <fullName evidence="13">Acetyl-coenzyme A carboxylase carboxyl transferase subunit beta</fullName>
        <shortName evidence="13">ACCase subunit beta</shortName>
        <shortName evidence="13">Acetyl-CoA carboxylase carboxyltransferase subunit beta</shortName>
        <ecNumber evidence="13">2.1.3.15</ecNumber>
    </recommendedName>
</protein>
<evidence type="ECO:0000256" key="7">
    <source>
        <dbReference type="ARBA" id="ARBA00022832"/>
    </source>
</evidence>
<evidence type="ECO:0000256" key="9">
    <source>
        <dbReference type="ARBA" id="ARBA00022840"/>
    </source>
</evidence>
<keyword evidence="15" id="KW-0436">Ligase</keyword>
<feature type="zinc finger region" description="C4-type" evidence="13">
    <location>
        <begin position="31"/>
        <end position="53"/>
    </location>
</feature>
<dbReference type="GO" id="GO:0005524">
    <property type="term" value="F:ATP binding"/>
    <property type="evidence" value="ECO:0007669"/>
    <property type="project" value="UniProtKB-KW"/>
</dbReference>
<evidence type="ECO:0000259" key="14">
    <source>
        <dbReference type="PROSITE" id="PS50980"/>
    </source>
</evidence>
<dbReference type="GO" id="GO:0016743">
    <property type="term" value="F:carboxyl- or carbamoyltransferase activity"/>
    <property type="evidence" value="ECO:0007669"/>
    <property type="project" value="UniProtKB-UniRule"/>
</dbReference>
<dbReference type="GO" id="GO:2001295">
    <property type="term" value="P:malonyl-CoA biosynthetic process"/>
    <property type="evidence" value="ECO:0007669"/>
    <property type="project" value="UniProtKB-UniRule"/>
</dbReference>
<evidence type="ECO:0000256" key="5">
    <source>
        <dbReference type="ARBA" id="ARBA00022741"/>
    </source>
</evidence>
<evidence type="ECO:0000256" key="4">
    <source>
        <dbReference type="ARBA" id="ARBA00022723"/>
    </source>
</evidence>
<dbReference type="Pfam" id="PF01039">
    <property type="entry name" value="Carboxyl_trans"/>
    <property type="match status" value="1"/>
</dbReference>
<name>A0A537JV23_9BACT</name>
<keyword evidence="7 13" id="KW-0276">Fatty acid metabolism</keyword>
<evidence type="ECO:0000256" key="2">
    <source>
        <dbReference type="ARBA" id="ARBA00022516"/>
    </source>
</evidence>
<feature type="binding site" evidence="13">
    <location>
        <position position="34"/>
    </location>
    <ligand>
        <name>Zn(2+)</name>
        <dbReference type="ChEBI" id="CHEBI:29105"/>
    </ligand>
</feature>
<comment type="function">
    <text evidence="12 13">Component of the acetyl coenzyme A carboxylase (ACC) complex. Biotin carboxylase (BC) catalyzes the carboxylation of biotin on its carrier protein (BCCP) and then the CO(2) group is transferred by the transcarboxylase to acetyl-CoA to form malonyl-CoA.</text>
</comment>
<proteinExistence type="inferred from homology"/>
<accession>A0A537JV23</accession>
<dbReference type="EMBL" id="VBAK01000160">
    <property type="protein sequence ID" value="TMI87398.1"/>
    <property type="molecule type" value="Genomic_DNA"/>
</dbReference>
<keyword evidence="3 13" id="KW-0808">Transferase</keyword>
<dbReference type="GO" id="GO:0009317">
    <property type="term" value="C:acetyl-CoA carboxylase complex"/>
    <property type="evidence" value="ECO:0007669"/>
    <property type="project" value="InterPro"/>
</dbReference>
<organism evidence="15 16">
    <name type="scientific">Candidatus Segetimicrobium genomatis</name>
    <dbReference type="NCBI Taxonomy" id="2569760"/>
    <lineage>
        <taxon>Bacteria</taxon>
        <taxon>Bacillati</taxon>
        <taxon>Candidatus Sysuimicrobiota</taxon>
        <taxon>Candidatus Sysuimicrobiia</taxon>
        <taxon>Candidatus Sysuimicrobiales</taxon>
        <taxon>Candidatus Segetimicrobiaceae</taxon>
        <taxon>Candidatus Segetimicrobium</taxon>
    </lineage>
</organism>
<dbReference type="EC" id="2.1.3.15" evidence="13"/>
<keyword evidence="5 13" id="KW-0547">Nucleotide-binding</keyword>
<evidence type="ECO:0000313" key="16">
    <source>
        <dbReference type="Proteomes" id="UP000318509"/>
    </source>
</evidence>
<comment type="catalytic activity">
    <reaction evidence="13">
        <text>N(6)-carboxybiotinyl-L-lysyl-[protein] + acetyl-CoA = N(6)-biotinyl-L-lysyl-[protein] + malonyl-CoA</text>
        <dbReference type="Rhea" id="RHEA:54728"/>
        <dbReference type="Rhea" id="RHEA-COMP:10505"/>
        <dbReference type="Rhea" id="RHEA-COMP:10506"/>
        <dbReference type="ChEBI" id="CHEBI:57288"/>
        <dbReference type="ChEBI" id="CHEBI:57384"/>
        <dbReference type="ChEBI" id="CHEBI:83144"/>
        <dbReference type="ChEBI" id="CHEBI:83145"/>
        <dbReference type="EC" id="2.1.3.15"/>
    </reaction>
</comment>
<evidence type="ECO:0000256" key="3">
    <source>
        <dbReference type="ARBA" id="ARBA00022679"/>
    </source>
</evidence>
<comment type="subcellular location">
    <subcellularLocation>
        <location evidence="1 13">Cytoplasm</location>
    </subcellularLocation>
</comment>
<keyword evidence="6 13" id="KW-0863">Zinc-finger</keyword>
<dbReference type="InterPro" id="IPR029045">
    <property type="entry name" value="ClpP/crotonase-like_dom_sf"/>
</dbReference>
<dbReference type="Proteomes" id="UP000318509">
    <property type="component" value="Unassembled WGS sequence"/>
</dbReference>
<keyword evidence="10 13" id="KW-0443">Lipid metabolism</keyword>
<keyword evidence="11 13" id="KW-0275">Fatty acid biosynthesis</keyword>
<evidence type="ECO:0000256" key="11">
    <source>
        <dbReference type="ARBA" id="ARBA00023160"/>
    </source>
</evidence>
<keyword evidence="8 13" id="KW-0862">Zinc</keyword>
<feature type="binding site" evidence="13">
    <location>
        <position position="31"/>
    </location>
    <ligand>
        <name>Zn(2+)</name>
        <dbReference type="ChEBI" id="CHEBI:29105"/>
    </ligand>
</feature>
<evidence type="ECO:0000256" key="6">
    <source>
        <dbReference type="ARBA" id="ARBA00022771"/>
    </source>
</evidence>
<keyword evidence="4 13" id="KW-0479">Metal-binding</keyword>
<dbReference type="PANTHER" id="PTHR42995:SF5">
    <property type="entry name" value="ACETYL-COENZYME A CARBOXYLASE CARBOXYL TRANSFERASE SUBUNIT BETA, CHLOROPLASTIC"/>
    <property type="match status" value="1"/>
</dbReference>
<comment type="pathway">
    <text evidence="13">Lipid metabolism; malonyl-CoA biosynthesis; malonyl-CoA from acetyl-CoA: step 1/1.</text>
</comment>
<keyword evidence="2 13" id="KW-0444">Lipid biosynthesis</keyword>
<feature type="domain" description="CoA carboxyltransferase N-terminal" evidence="14">
    <location>
        <begin position="27"/>
        <end position="296"/>
    </location>
</feature>
<evidence type="ECO:0000256" key="13">
    <source>
        <dbReference type="HAMAP-Rule" id="MF_01395"/>
    </source>
</evidence>
<dbReference type="PANTHER" id="PTHR42995">
    <property type="entry name" value="ACETYL-COENZYME A CARBOXYLASE CARBOXYL TRANSFERASE SUBUNIT BETA, CHLOROPLASTIC"/>
    <property type="match status" value="1"/>
</dbReference>
<comment type="caution">
    <text evidence="15">The sequence shown here is derived from an EMBL/GenBank/DDBJ whole genome shotgun (WGS) entry which is preliminary data.</text>
</comment>
<evidence type="ECO:0000313" key="15">
    <source>
        <dbReference type="EMBL" id="TMI87398.1"/>
    </source>
</evidence>
<evidence type="ECO:0000256" key="8">
    <source>
        <dbReference type="ARBA" id="ARBA00022833"/>
    </source>
</evidence>
<dbReference type="GO" id="GO:0006633">
    <property type="term" value="P:fatty acid biosynthetic process"/>
    <property type="evidence" value="ECO:0007669"/>
    <property type="project" value="UniProtKB-KW"/>
</dbReference>
<comment type="similarity">
    <text evidence="13">Belongs to the AccD/PCCB family.</text>
</comment>
<dbReference type="InterPro" id="IPR041010">
    <property type="entry name" value="Znf-ACC"/>
</dbReference>
<dbReference type="GO" id="GO:0003989">
    <property type="term" value="F:acetyl-CoA carboxylase activity"/>
    <property type="evidence" value="ECO:0007669"/>
    <property type="project" value="InterPro"/>
</dbReference>
<dbReference type="InterPro" id="IPR034733">
    <property type="entry name" value="AcCoA_carboxyl_beta"/>
</dbReference>
<dbReference type="Pfam" id="PF17848">
    <property type="entry name" value="Zn_ribbon_ACC"/>
    <property type="match status" value="1"/>
</dbReference>
<dbReference type="SUPFAM" id="SSF52096">
    <property type="entry name" value="ClpP/crotonase"/>
    <property type="match status" value="1"/>
</dbReference>
<comment type="subunit">
    <text evidence="13">Acetyl-CoA carboxylase is a heterohexamer composed of biotin carboxyl carrier protein (AccB), biotin carboxylase (AccC) and two subunits each of ACCase subunit alpha (AccA) and ACCase subunit beta (AccD).</text>
</comment>
<dbReference type="PRINTS" id="PR01070">
    <property type="entry name" value="ACCCTRFRASEB"/>
</dbReference>
<evidence type="ECO:0000256" key="12">
    <source>
        <dbReference type="ARBA" id="ARBA00025280"/>
    </source>
</evidence>
<dbReference type="PROSITE" id="PS50980">
    <property type="entry name" value="COA_CT_NTER"/>
    <property type="match status" value="1"/>
</dbReference>
<dbReference type="Gene3D" id="3.90.226.10">
    <property type="entry name" value="2-enoyl-CoA Hydratase, Chain A, domain 1"/>
    <property type="match status" value="1"/>
</dbReference>
<dbReference type="AlphaFoldDB" id="A0A537JV23"/>
<dbReference type="NCBIfam" id="TIGR00515">
    <property type="entry name" value="accD"/>
    <property type="match status" value="1"/>
</dbReference>
<feature type="binding site" evidence="13">
    <location>
        <position position="50"/>
    </location>
    <ligand>
        <name>Zn(2+)</name>
        <dbReference type="ChEBI" id="CHEBI:29105"/>
    </ligand>
</feature>
<reference evidence="15 16" key="1">
    <citation type="journal article" date="2019" name="Nat. Microbiol.">
        <title>Mediterranean grassland soil C-N compound turnover is dependent on rainfall and depth, and is mediated by genomically divergent microorganisms.</title>
        <authorList>
            <person name="Diamond S."/>
            <person name="Andeer P.F."/>
            <person name="Li Z."/>
            <person name="Crits-Christoph A."/>
            <person name="Burstein D."/>
            <person name="Anantharaman K."/>
            <person name="Lane K.R."/>
            <person name="Thomas B.C."/>
            <person name="Pan C."/>
            <person name="Northen T.R."/>
            <person name="Banfield J.F."/>
        </authorList>
    </citation>
    <scope>NUCLEOTIDE SEQUENCE [LARGE SCALE GENOMIC DNA]</scope>
    <source>
        <strain evidence="15">NP_3</strain>
    </source>
</reference>
<dbReference type="GO" id="GO:0008270">
    <property type="term" value="F:zinc ion binding"/>
    <property type="evidence" value="ECO:0007669"/>
    <property type="project" value="UniProtKB-UniRule"/>
</dbReference>
<evidence type="ECO:0000256" key="1">
    <source>
        <dbReference type="ARBA" id="ARBA00004496"/>
    </source>
</evidence>
<keyword evidence="13" id="KW-0963">Cytoplasm</keyword>
<comment type="cofactor">
    <cofactor evidence="13">
        <name>Zn(2+)</name>
        <dbReference type="ChEBI" id="CHEBI:29105"/>
    </cofactor>
    <text evidence="13">Binds 1 zinc ion per subunit.</text>
</comment>
<keyword evidence="9 13" id="KW-0067">ATP-binding</keyword>
<gene>
    <name evidence="13" type="primary">accD</name>
    <name evidence="15" type="ORF">E6H00_15755</name>
</gene>
<dbReference type="InterPro" id="IPR011762">
    <property type="entry name" value="COA_CT_N"/>
</dbReference>
<dbReference type="UniPathway" id="UPA00655">
    <property type="reaction ID" value="UER00711"/>
</dbReference>
<dbReference type="InterPro" id="IPR000438">
    <property type="entry name" value="Acetyl_CoA_COase_Trfase_b_su"/>
</dbReference>
<feature type="binding site" evidence="13">
    <location>
        <position position="53"/>
    </location>
    <ligand>
        <name>Zn(2+)</name>
        <dbReference type="ChEBI" id="CHEBI:29105"/>
    </ligand>
</feature>
<dbReference type="HAMAP" id="MF_01395">
    <property type="entry name" value="AcetylCoA_CT_beta"/>
    <property type="match status" value="1"/>
</dbReference>
<evidence type="ECO:0000256" key="10">
    <source>
        <dbReference type="ARBA" id="ARBA00023098"/>
    </source>
</evidence>
<sequence length="304" mass="32282">MELAAVLNWIRRPDHPSGGRRDVPAGLWSKCPRCATLVYRKELERKLRVCPRCSYHHRLSAADRLALVLDEGSFEEHDEGLVPDDPLGFVDEQPYPARIEEAQRRTGVPEAIITGTGAIEGRGAVVGAMEFGFLGGSMGAVVGEKVARSAERAGERRRPLVLFSASGGARMQEGALSLMQLAKTSVAVGRLSELGVPFISVLCDPTTGGVAASFAFQGDVILAEPGALIGFAGRRVIEQTIRQKLPDGFQTAEFVLEHGLIDAIVPRGDLRPTLGRLLRLCGAPPAPAGAAAGPLPTLADGRPV</sequence>